<dbReference type="SUPFAM" id="SSF52096">
    <property type="entry name" value="ClpP/crotonase"/>
    <property type="match status" value="1"/>
</dbReference>
<dbReference type="GO" id="GO:0006635">
    <property type="term" value="P:fatty acid beta-oxidation"/>
    <property type="evidence" value="ECO:0007669"/>
    <property type="project" value="TreeGrafter"/>
</dbReference>
<dbReference type="PANTHER" id="PTHR11941:SF54">
    <property type="entry name" value="ENOYL-COA HYDRATASE, MITOCHONDRIAL"/>
    <property type="match status" value="1"/>
</dbReference>
<accession>A0A4V2YI99</accession>
<dbReference type="AlphaFoldDB" id="A0A4V2YI99"/>
<proteinExistence type="predicted"/>
<keyword evidence="2" id="KW-1185">Reference proteome</keyword>
<dbReference type="Gene3D" id="3.90.226.10">
    <property type="entry name" value="2-enoyl-CoA Hydratase, Chain A, domain 1"/>
    <property type="match status" value="1"/>
</dbReference>
<dbReference type="Proteomes" id="UP000294947">
    <property type="component" value="Unassembled WGS sequence"/>
</dbReference>
<dbReference type="CDD" id="cd06558">
    <property type="entry name" value="crotonase-like"/>
    <property type="match status" value="1"/>
</dbReference>
<name>A0A4V2YI99_9PSEU</name>
<organism evidence="1 2">
    <name type="scientific">Saccharopolyspora elongata</name>
    <dbReference type="NCBI Taxonomy" id="2530387"/>
    <lineage>
        <taxon>Bacteria</taxon>
        <taxon>Bacillati</taxon>
        <taxon>Actinomycetota</taxon>
        <taxon>Actinomycetes</taxon>
        <taxon>Pseudonocardiales</taxon>
        <taxon>Pseudonocardiaceae</taxon>
        <taxon>Saccharopolyspora</taxon>
    </lineage>
</organism>
<evidence type="ECO:0000313" key="2">
    <source>
        <dbReference type="Proteomes" id="UP000294947"/>
    </source>
</evidence>
<protein>
    <submittedName>
        <fullName evidence="1">Enoyl-CoA hydratase</fullName>
    </submittedName>
</protein>
<reference evidence="1 2" key="1">
    <citation type="submission" date="2019-03" db="EMBL/GenBank/DDBJ databases">
        <title>Draft genome sequences of novel Actinobacteria.</title>
        <authorList>
            <person name="Sahin N."/>
            <person name="Ay H."/>
            <person name="Saygin H."/>
        </authorList>
    </citation>
    <scope>NUCLEOTIDE SEQUENCE [LARGE SCALE GENOMIC DNA]</scope>
    <source>
        <strain evidence="1 2">7K502</strain>
    </source>
</reference>
<dbReference type="Pfam" id="PF00378">
    <property type="entry name" value="ECH_1"/>
    <property type="match status" value="1"/>
</dbReference>
<dbReference type="PANTHER" id="PTHR11941">
    <property type="entry name" value="ENOYL-COA HYDRATASE-RELATED"/>
    <property type="match status" value="1"/>
</dbReference>
<dbReference type="InterPro" id="IPR001753">
    <property type="entry name" value="Enoyl-CoA_hydra/iso"/>
</dbReference>
<dbReference type="InterPro" id="IPR029045">
    <property type="entry name" value="ClpP/crotonase-like_dom_sf"/>
</dbReference>
<dbReference type="GO" id="GO:0003824">
    <property type="term" value="F:catalytic activity"/>
    <property type="evidence" value="ECO:0007669"/>
    <property type="project" value="UniProtKB-ARBA"/>
</dbReference>
<gene>
    <name evidence="1" type="ORF">E1288_44970</name>
</gene>
<evidence type="ECO:0000313" key="1">
    <source>
        <dbReference type="EMBL" id="TDD33947.1"/>
    </source>
</evidence>
<sequence>MAMTDFHEAPLLAEQDGPVYRMTFNRPHRLNAATPEMEDLIVAGCEYVNRTPEIRVVVFDGATGRKPSFMAGGDIEGFRGMESADDVRAVESHAERTLRAIENLRVPAIAALDGPVIGQGALLAACCDILVAGPGVRFGFPIARTVGNCLSVRNLTRLTELVGVPLTRRMIMRAALLGIGDLVRAGAVSDTVDTHDELRDLAMRIAQEMAALAPLTLSFTKSSLLRAREPGSGNEDLVVRSYLSDDSREAVSAFLGNRSPCWRGR</sequence>
<comment type="caution">
    <text evidence="1">The sequence shown here is derived from an EMBL/GenBank/DDBJ whole genome shotgun (WGS) entry which is preliminary data.</text>
</comment>
<dbReference type="OrthoDB" id="4608673at2"/>
<dbReference type="EMBL" id="SMKW01000152">
    <property type="protein sequence ID" value="TDD33947.1"/>
    <property type="molecule type" value="Genomic_DNA"/>
</dbReference>